<gene>
    <name evidence="3" type="ORF">G1C94_1115</name>
</gene>
<evidence type="ECO:0000259" key="2">
    <source>
        <dbReference type="Pfam" id="PF13635"/>
    </source>
</evidence>
<proteinExistence type="predicted"/>
<organism evidence="3 4">
    <name type="scientific">Bifidobacterium panos</name>
    <dbReference type="NCBI Taxonomy" id="2675321"/>
    <lineage>
        <taxon>Bacteria</taxon>
        <taxon>Bacillati</taxon>
        <taxon>Actinomycetota</taxon>
        <taxon>Actinomycetes</taxon>
        <taxon>Bifidobacteriales</taxon>
        <taxon>Bifidobacteriaceae</taxon>
        <taxon>Bifidobacterium</taxon>
    </lineage>
</organism>
<dbReference type="Pfam" id="PF13173">
    <property type="entry name" value="AAA_14"/>
    <property type="match status" value="1"/>
</dbReference>
<evidence type="ECO:0000259" key="1">
    <source>
        <dbReference type="Pfam" id="PF13173"/>
    </source>
</evidence>
<comment type="caution">
    <text evidence="3">The sequence shown here is derived from an EMBL/GenBank/DDBJ whole genome shotgun (WGS) entry which is preliminary data.</text>
</comment>
<protein>
    <submittedName>
        <fullName evidence="3">ATPase</fullName>
    </submittedName>
</protein>
<evidence type="ECO:0000313" key="4">
    <source>
        <dbReference type="Proteomes" id="UP000553756"/>
    </source>
</evidence>
<evidence type="ECO:0000313" key="3">
    <source>
        <dbReference type="EMBL" id="NMN02493.1"/>
    </source>
</evidence>
<keyword evidence="4" id="KW-1185">Reference proteome</keyword>
<dbReference type="SUPFAM" id="SSF52540">
    <property type="entry name" value="P-loop containing nucleoside triphosphate hydrolases"/>
    <property type="match status" value="1"/>
</dbReference>
<name>A0ABX1SXB9_9BIFI</name>
<dbReference type="RefSeq" id="WP_172146052.1">
    <property type="nucleotide sequence ID" value="NZ_JAAIIJ010000021.1"/>
</dbReference>
<dbReference type="Pfam" id="PF13635">
    <property type="entry name" value="DUF4143"/>
    <property type="match status" value="1"/>
</dbReference>
<dbReference type="PANTHER" id="PTHR33295:SF20">
    <property type="entry name" value="ATPASE"/>
    <property type="match status" value="1"/>
</dbReference>
<reference evidence="3 4" key="1">
    <citation type="submission" date="2020-02" db="EMBL/GenBank/DDBJ databases">
        <title>Characterization of phylogenetic diversity of novel bifidobacterial species isolated in Czech ZOOs.</title>
        <authorList>
            <person name="Lugli G.A."/>
            <person name="Vera N.B."/>
            <person name="Ventura M."/>
        </authorList>
    </citation>
    <scope>NUCLEOTIDE SEQUENCE [LARGE SCALE GENOMIC DNA]</scope>
    <source>
        <strain evidence="3 4">DSM 109963</strain>
    </source>
</reference>
<dbReference type="InterPro" id="IPR027417">
    <property type="entry name" value="P-loop_NTPase"/>
</dbReference>
<feature type="domain" description="AAA" evidence="1">
    <location>
        <begin position="32"/>
        <end position="165"/>
    </location>
</feature>
<dbReference type="EMBL" id="JAAIIJ010000021">
    <property type="protein sequence ID" value="NMN02493.1"/>
    <property type="molecule type" value="Genomic_DNA"/>
</dbReference>
<dbReference type="Proteomes" id="UP000553756">
    <property type="component" value="Unassembled WGS sequence"/>
</dbReference>
<dbReference type="InterPro" id="IPR025420">
    <property type="entry name" value="DUF4143"/>
</dbReference>
<dbReference type="PANTHER" id="PTHR33295">
    <property type="entry name" value="ATPASE"/>
    <property type="match status" value="1"/>
</dbReference>
<dbReference type="InterPro" id="IPR041682">
    <property type="entry name" value="AAA_14"/>
</dbReference>
<accession>A0ABX1SXB9</accession>
<feature type="domain" description="DUF4143" evidence="2">
    <location>
        <begin position="216"/>
        <end position="364"/>
    </location>
</feature>
<sequence>MANETNAETADKARLIERPELLADVLRHKGTKEVKVLTGVRRCGKSTLLGMVASELRAQGTPERNIFIKRFDDFDVPLGYSADDLYEQLRQFAENADSSSPLYVFLDEIQDVPQWELVVRRLHTRAETDVYITGSNSRLLSGDLATYLAGRYVEIPVFPLSFKEYQTISWVPADPAEALASYMQFGGMPGLFAHGSPNETEAREILEGIYQSIVVKDVAERNNIRDLASLGKVSRYLFATSGNLFSVRNVANTMNSAGTAISAKTVDAQISALENAYVIYRAEQTGVGGKRVLRPTNKYYPMDNGLRNLANNFKAADLGAQLEGVIYMELKRRGFTVSVGDNGREEIDFVAKRGAQKHYIQVAASMLDESTRARELRPLRALRDSFPRTVITLDPFSTGLTEDGIRIARATEWLTNQS</sequence>